<feature type="transmembrane region" description="Helical" evidence="6">
    <location>
        <begin position="46"/>
        <end position="65"/>
    </location>
</feature>
<dbReference type="EMBL" id="LGTE01000003">
    <property type="protein sequence ID" value="KNZ70550.1"/>
    <property type="molecule type" value="Genomic_DNA"/>
</dbReference>
<dbReference type="SUPFAM" id="SSF81342">
    <property type="entry name" value="Transmembrane di-heme cytochromes"/>
    <property type="match status" value="1"/>
</dbReference>
<evidence type="ECO:0000256" key="4">
    <source>
        <dbReference type="ARBA" id="ARBA00022989"/>
    </source>
</evidence>
<dbReference type="AlphaFoldDB" id="A0A0L6W4U4"/>
<keyword evidence="4 6" id="KW-1133">Transmembrane helix</keyword>
<reference evidence="9" key="1">
    <citation type="submission" date="2015-07" db="EMBL/GenBank/DDBJ databases">
        <title>Complete Genome of Thermincola ferriacetica strain Z-0001T.</title>
        <authorList>
            <person name="Lusk B."/>
            <person name="Badalamenti J.P."/>
            <person name="Parameswaran P."/>
            <person name="Bond D.R."/>
            <person name="Torres C.I."/>
        </authorList>
    </citation>
    <scope>NUCLEOTIDE SEQUENCE [LARGE SCALE GENOMIC DNA]</scope>
    <source>
        <strain evidence="9">Z-0001</strain>
    </source>
</reference>
<protein>
    <submittedName>
        <fullName evidence="8">Prokaryotic cytochrome b561</fullName>
    </submittedName>
</protein>
<dbReference type="GO" id="GO:0009055">
    <property type="term" value="F:electron transfer activity"/>
    <property type="evidence" value="ECO:0007669"/>
    <property type="project" value="InterPro"/>
</dbReference>
<accession>A0A0L6W4U4</accession>
<evidence type="ECO:0000256" key="1">
    <source>
        <dbReference type="ARBA" id="ARBA00004651"/>
    </source>
</evidence>
<dbReference type="Proteomes" id="UP000037175">
    <property type="component" value="Unassembled WGS sequence"/>
</dbReference>
<dbReference type="InterPro" id="IPR011577">
    <property type="entry name" value="Cyt_b561_bac/Ni-Hgenase"/>
</dbReference>
<feature type="transmembrane region" description="Helical" evidence="6">
    <location>
        <begin position="119"/>
        <end position="140"/>
    </location>
</feature>
<evidence type="ECO:0000259" key="7">
    <source>
        <dbReference type="Pfam" id="PF01292"/>
    </source>
</evidence>
<keyword evidence="3 6" id="KW-0812">Transmembrane</keyword>
<dbReference type="InterPro" id="IPR016174">
    <property type="entry name" value="Di-haem_cyt_TM"/>
</dbReference>
<keyword evidence="5 6" id="KW-0472">Membrane</keyword>
<dbReference type="Gene3D" id="1.20.950.20">
    <property type="entry name" value="Transmembrane di-heme cytochromes, Chain C"/>
    <property type="match status" value="1"/>
</dbReference>
<evidence type="ECO:0000256" key="5">
    <source>
        <dbReference type="ARBA" id="ARBA00023136"/>
    </source>
</evidence>
<feature type="transmembrane region" description="Helical" evidence="6">
    <location>
        <begin position="12"/>
        <end position="34"/>
    </location>
</feature>
<evidence type="ECO:0000313" key="9">
    <source>
        <dbReference type="Proteomes" id="UP000037175"/>
    </source>
</evidence>
<evidence type="ECO:0000256" key="3">
    <source>
        <dbReference type="ARBA" id="ARBA00022692"/>
    </source>
</evidence>
<keyword evidence="9" id="KW-1185">Reference proteome</keyword>
<dbReference type="GO" id="GO:0022904">
    <property type="term" value="P:respiratory electron transport chain"/>
    <property type="evidence" value="ECO:0007669"/>
    <property type="project" value="InterPro"/>
</dbReference>
<feature type="domain" description="Cytochrome b561 bacterial/Ni-hydrogenase" evidence="7">
    <location>
        <begin position="9"/>
        <end position="140"/>
    </location>
</feature>
<evidence type="ECO:0000313" key="8">
    <source>
        <dbReference type="EMBL" id="KNZ70550.1"/>
    </source>
</evidence>
<organism evidence="8 9">
    <name type="scientific">Thermincola ferriacetica</name>
    <dbReference type="NCBI Taxonomy" id="281456"/>
    <lineage>
        <taxon>Bacteria</taxon>
        <taxon>Bacillati</taxon>
        <taxon>Bacillota</taxon>
        <taxon>Clostridia</taxon>
        <taxon>Eubacteriales</taxon>
        <taxon>Thermincolaceae</taxon>
        <taxon>Thermincola</taxon>
    </lineage>
</organism>
<evidence type="ECO:0000256" key="6">
    <source>
        <dbReference type="SAM" id="Phobius"/>
    </source>
</evidence>
<feature type="transmembrane region" description="Helical" evidence="6">
    <location>
        <begin position="86"/>
        <end position="107"/>
    </location>
</feature>
<comment type="caution">
    <text evidence="8">The sequence shown here is derived from an EMBL/GenBank/DDBJ whole genome shotgun (WGS) entry which is preliminary data.</text>
</comment>
<dbReference type="Pfam" id="PF01292">
    <property type="entry name" value="Ni_hydr_CYTB"/>
    <property type="match status" value="1"/>
</dbReference>
<dbReference type="RefSeq" id="WP_052216916.1">
    <property type="nucleotide sequence ID" value="NZ_LGTE01000003.1"/>
</dbReference>
<keyword evidence="2" id="KW-1003">Cell membrane</keyword>
<name>A0A0L6W4U4_9FIRM</name>
<comment type="subcellular location">
    <subcellularLocation>
        <location evidence="1">Cell membrane</location>
        <topology evidence="1">Multi-pass membrane protein</topology>
    </subcellularLocation>
</comment>
<evidence type="ECO:0000256" key="2">
    <source>
        <dbReference type="ARBA" id="ARBA00022475"/>
    </source>
</evidence>
<proteinExistence type="predicted"/>
<dbReference type="GO" id="GO:0005886">
    <property type="term" value="C:plasma membrane"/>
    <property type="evidence" value="ECO:0007669"/>
    <property type="project" value="UniProtKB-SubCell"/>
</dbReference>
<sequence length="153" mass="17483">MDRFRLEFILHWIWAAVFGILLITGLALLGPRYGWALNYNLAMADYLHRTVAILFTGLLFIEILLELKRILFNDSKREPWLVIGKSGFALITFISAWLLIISGLLLWHCTEDDHGVTALASVVHQTVTFAMIIGMTWHLYDKSHVLIFGGGRR</sequence>
<gene>
    <name evidence="8" type="ORF">Tfer_0734</name>
</gene>